<reference evidence="2 3" key="1">
    <citation type="submission" date="2015-12" db="EMBL/GenBank/DDBJ databases">
        <title>Draft genome of the nematode, Onchocerca flexuosa.</title>
        <authorList>
            <person name="Mitreva M."/>
        </authorList>
    </citation>
    <scope>NUCLEOTIDE SEQUENCE [LARGE SCALE GENOMIC DNA]</scope>
    <source>
        <strain evidence="2">Red Deer</strain>
    </source>
</reference>
<organism evidence="2 3">
    <name type="scientific">Onchocerca flexuosa</name>
    <dbReference type="NCBI Taxonomy" id="387005"/>
    <lineage>
        <taxon>Eukaryota</taxon>
        <taxon>Metazoa</taxon>
        <taxon>Ecdysozoa</taxon>
        <taxon>Nematoda</taxon>
        <taxon>Chromadorea</taxon>
        <taxon>Rhabditida</taxon>
        <taxon>Spirurina</taxon>
        <taxon>Spiruromorpha</taxon>
        <taxon>Filarioidea</taxon>
        <taxon>Onchocercidae</taxon>
        <taxon>Onchocerca</taxon>
    </lineage>
</organism>
<accession>A0A238BQ06</accession>
<keyword evidence="1" id="KW-0812">Transmembrane</keyword>
<feature type="transmembrane region" description="Helical" evidence="1">
    <location>
        <begin position="113"/>
        <end position="136"/>
    </location>
</feature>
<protein>
    <submittedName>
        <fullName evidence="2">Uncharacterized protein</fullName>
    </submittedName>
</protein>
<proteinExistence type="predicted"/>
<evidence type="ECO:0000313" key="3">
    <source>
        <dbReference type="Proteomes" id="UP000242913"/>
    </source>
</evidence>
<keyword evidence="1" id="KW-1133">Transmembrane helix</keyword>
<evidence type="ECO:0000313" key="2">
    <source>
        <dbReference type="EMBL" id="OZC07044.1"/>
    </source>
</evidence>
<evidence type="ECO:0000256" key="1">
    <source>
        <dbReference type="SAM" id="Phobius"/>
    </source>
</evidence>
<dbReference type="Proteomes" id="UP000242913">
    <property type="component" value="Unassembled WGS sequence"/>
</dbReference>
<dbReference type="EMBL" id="KZ270046">
    <property type="protein sequence ID" value="OZC07044.1"/>
    <property type="molecule type" value="Genomic_DNA"/>
</dbReference>
<feature type="transmembrane region" description="Helical" evidence="1">
    <location>
        <begin position="25"/>
        <end position="43"/>
    </location>
</feature>
<gene>
    <name evidence="2" type="ORF">X798_05971</name>
</gene>
<name>A0A238BQ06_9BILA</name>
<keyword evidence="3" id="KW-1185">Reference proteome</keyword>
<sequence length="177" mass="20115">MISGYQSLNAARESFSSQIILRSRFLQMILAIFILLFLASANSVPMNRLLWLIALSTLSCSIFAQLAYYFPSVLRTEMNYLYIYDLIMTMFTALCVPISTYCTSYQTNDDTSSTIYIILALLCIFLATSFLLSLLIRYDFDPFSRSSRSAACKSTFRSDEQRPLLPASASFGSYRVF</sequence>
<feature type="transmembrane region" description="Helical" evidence="1">
    <location>
        <begin position="49"/>
        <end position="70"/>
    </location>
</feature>
<dbReference type="AlphaFoldDB" id="A0A238BQ06"/>
<keyword evidence="1" id="KW-0472">Membrane</keyword>
<feature type="transmembrane region" description="Helical" evidence="1">
    <location>
        <begin position="82"/>
        <end position="101"/>
    </location>
</feature>
<dbReference type="OrthoDB" id="5877324at2759"/>